<protein>
    <submittedName>
        <fullName evidence="1">Phosphoglycolate phosphatase</fullName>
    </submittedName>
</protein>
<comment type="caution">
    <text evidence="1">The sequence shown here is derived from an EMBL/GenBank/DDBJ whole genome shotgun (WGS) entry which is preliminary data.</text>
</comment>
<dbReference type="PANTHER" id="PTHR43434:SF1">
    <property type="entry name" value="PHOSPHOGLYCOLATE PHOSPHATASE"/>
    <property type="match status" value="1"/>
</dbReference>
<dbReference type="InterPro" id="IPR023214">
    <property type="entry name" value="HAD_sf"/>
</dbReference>
<dbReference type="PRINTS" id="PR00413">
    <property type="entry name" value="HADHALOGNASE"/>
</dbReference>
<evidence type="ECO:0000313" key="2">
    <source>
        <dbReference type="Proteomes" id="UP000250583"/>
    </source>
</evidence>
<dbReference type="InterPro" id="IPR050155">
    <property type="entry name" value="HAD-like_hydrolase_sf"/>
</dbReference>
<dbReference type="Proteomes" id="UP000250583">
    <property type="component" value="Unassembled WGS sequence"/>
</dbReference>
<dbReference type="SUPFAM" id="SSF56784">
    <property type="entry name" value="HAD-like"/>
    <property type="match status" value="1"/>
</dbReference>
<dbReference type="InterPro" id="IPR023198">
    <property type="entry name" value="PGP-like_dom2"/>
</dbReference>
<dbReference type="AlphaFoldDB" id="A0A329UF10"/>
<dbReference type="SFLD" id="SFLDS00003">
    <property type="entry name" value="Haloacid_Dehalogenase"/>
    <property type="match status" value="1"/>
</dbReference>
<dbReference type="InterPro" id="IPR041492">
    <property type="entry name" value="HAD_2"/>
</dbReference>
<organism evidence="1 2">
    <name type="scientific">Faecalibacterium prausnitzii</name>
    <dbReference type="NCBI Taxonomy" id="853"/>
    <lineage>
        <taxon>Bacteria</taxon>
        <taxon>Bacillati</taxon>
        <taxon>Bacillota</taxon>
        <taxon>Clostridia</taxon>
        <taxon>Eubacteriales</taxon>
        <taxon>Oscillospiraceae</taxon>
        <taxon>Faecalibacterium</taxon>
    </lineage>
</organism>
<dbReference type="PANTHER" id="PTHR43434">
    <property type="entry name" value="PHOSPHOGLYCOLATE PHOSPHATASE"/>
    <property type="match status" value="1"/>
</dbReference>
<name>A0A329UF10_9FIRM</name>
<dbReference type="NCBIfam" id="TIGR01509">
    <property type="entry name" value="HAD-SF-IA-v3"/>
    <property type="match status" value="1"/>
</dbReference>
<sequence>MIKTILFDLDGTLLNTIDDLADAANWVCAQNGWPTFSVETYKHFVGNGIPKLVERFSPESARTPEQLAATLAAFSARYDAHKEDKTAPYPGMAELLDALQAEGIQTAVFSNKADEFCGKIVEHYFGKGKFTVIRGSRKGVPTKPDPAGVYALMQDIGADPKTTLFIGDSDVDILTGHNAHLPAMGVLWGFRGEAELTAVGADALAAKPEDILDHIHKANKTQ</sequence>
<dbReference type="SFLD" id="SFLDG01129">
    <property type="entry name" value="C1.5:_HAD__Beta-PGM__Phosphata"/>
    <property type="match status" value="1"/>
</dbReference>
<reference evidence="1 2" key="1">
    <citation type="submission" date="2018-02" db="EMBL/GenBank/DDBJ databases">
        <title>Complete genome sequencing of Faecalibacterium prausnitzii strains isolated from the human gut.</title>
        <authorList>
            <person name="Fitzgerald B.C."/>
            <person name="Shkoporov A.N."/>
            <person name="Ross P.R."/>
            <person name="Hill C."/>
        </authorList>
    </citation>
    <scope>NUCLEOTIDE SEQUENCE [LARGE SCALE GENOMIC DNA]</scope>
    <source>
        <strain evidence="1 2">APC923/61-1</strain>
    </source>
</reference>
<gene>
    <name evidence="1" type="ORF">C4N22_07715</name>
</gene>
<dbReference type="InterPro" id="IPR036412">
    <property type="entry name" value="HAD-like_sf"/>
</dbReference>
<dbReference type="RefSeq" id="WP_112148538.1">
    <property type="nucleotide sequence ID" value="NZ_PRLE01000003.1"/>
</dbReference>
<evidence type="ECO:0000313" key="1">
    <source>
        <dbReference type="EMBL" id="RAW59594.1"/>
    </source>
</evidence>
<proteinExistence type="predicted"/>
<accession>A0A329UF10</accession>
<dbReference type="GO" id="GO:0006281">
    <property type="term" value="P:DNA repair"/>
    <property type="evidence" value="ECO:0007669"/>
    <property type="project" value="TreeGrafter"/>
</dbReference>
<dbReference type="GO" id="GO:0005829">
    <property type="term" value="C:cytosol"/>
    <property type="evidence" value="ECO:0007669"/>
    <property type="project" value="TreeGrafter"/>
</dbReference>
<dbReference type="InterPro" id="IPR006439">
    <property type="entry name" value="HAD-SF_hydro_IA"/>
</dbReference>
<dbReference type="OrthoDB" id="9807630at2"/>
<dbReference type="Gene3D" id="3.40.50.1000">
    <property type="entry name" value="HAD superfamily/HAD-like"/>
    <property type="match status" value="1"/>
</dbReference>
<dbReference type="NCBIfam" id="TIGR01549">
    <property type="entry name" value="HAD-SF-IA-v1"/>
    <property type="match status" value="1"/>
</dbReference>
<dbReference type="Pfam" id="PF13419">
    <property type="entry name" value="HAD_2"/>
    <property type="match status" value="1"/>
</dbReference>
<dbReference type="GO" id="GO:0008967">
    <property type="term" value="F:phosphoglycolate phosphatase activity"/>
    <property type="evidence" value="ECO:0007669"/>
    <property type="project" value="TreeGrafter"/>
</dbReference>
<dbReference type="EMBL" id="PRLE01000003">
    <property type="protein sequence ID" value="RAW59594.1"/>
    <property type="molecule type" value="Genomic_DNA"/>
</dbReference>
<dbReference type="Gene3D" id="1.10.150.240">
    <property type="entry name" value="Putative phosphatase, domain 2"/>
    <property type="match status" value="1"/>
</dbReference>